<evidence type="ECO:0000313" key="2">
    <source>
        <dbReference type="Proteomes" id="UP000475545"/>
    </source>
</evidence>
<evidence type="ECO:0000313" key="1">
    <source>
        <dbReference type="EMBL" id="MXP23659.1"/>
    </source>
</evidence>
<comment type="caution">
    <text evidence="1">The sequence shown here is derived from an EMBL/GenBank/DDBJ whole genome shotgun (WGS) entry which is preliminary data.</text>
</comment>
<keyword evidence="2" id="KW-1185">Reference proteome</keyword>
<proteinExistence type="predicted"/>
<dbReference type="Proteomes" id="UP000475545">
    <property type="component" value="Unassembled WGS sequence"/>
</dbReference>
<dbReference type="Pfam" id="PF21863">
    <property type="entry name" value="HTH_67"/>
    <property type="match status" value="1"/>
</dbReference>
<reference evidence="1 2" key="1">
    <citation type="submission" date="2019-11" db="EMBL/GenBank/DDBJ databases">
        <title>Gordonia sp. nov., a novel actinobacterium isolated from mangrove soil in Hainan.</title>
        <authorList>
            <person name="Huang X."/>
            <person name="Xie Y."/>
            <person name="Chu X."/>
            <person name="Xiao K."/>
        </authorList>
    </citation>
    <scope>NUCLEOTIDE SEQUENCE [LARGE SCALE GENOMIC DNA]</scope>
    <source>
        <strain evidence="1 2">HNM0687</strain>
    </source>
</reference>
<organism evidence="1 2">
    <name type="scientific">Gordonia mangrovi</name>
    <dbReference type="NCBI Taxonomy" id="2665643"/>
    <lineage>
        <taxon>Bacteria</taxon>
        <taxon>Bacillati</taxon>
        <taxon>Actinomycetota</taxon>
        <taxon>Actinomycetes</taxon>
        <taxon>Mycobacteriales</taxon>
        <taxon>Gordoniaceae</taxon>
        <taxon>Gordonia</taxon>
    </lineage>
</organism>
<accession>A0A6L7GUK1</accession>
<sequence>MTSSVGDSDQQTARTAYETIEPFHVLAYFNRGLREAQQDTGLDGRAFYVGARGAPMGDCDAALVTAAFYNFSADVITPAWQAARDVGLDRVAARRDQMLDEQLRAVLGDRVDDAEIRDLEKRYREIAAELPMGGRPLAAGWSVAAVPDVPHVALWHAIAIIREWRGDNHIAVLVNHQFGGLDAVVFHEAQLPDPTIRRRVLGRKRVQMTRGWSDEAWEGSVDRLVDRGLATRTDAGHELSAAGVDLYQEMEAETDALTAPAWSGSGVDDLLDRTRPYVKAVIDAGVLPGTRKKD</sequence>
<evidence type="ECO:0008006" key="3">
    <source>
        <dbReference type="Google" id="ProtNLM"/>
    </source>
</evidence>
<protein>
    <recommendedName>
        <fullName evidence="3">SalK</fullName>
    </recommendedName>
</protein>
<dbReference type="EMBL" id="WMBR01000006">
    <property type="protein sequence ID" value="MXP23659.1"/>
    <property type="molecule type" value="Genomic_DNA"/>
</dbReference>
<dbReference type="NCBIfam" id="NF047719">
    <property type="entry name" value="SCO6745_fam_HTH"/>
    <property type="match status" value="1"/>
</dbReference>
<name>A0A6L7GUK1_9ACTN</name>
<dbReference type="RefSeq" id="WP_160903853.1">
    <property type="nucleotide sequence ID" value="NZ_CP102850.1"/>
</dbReference>
<dbReference type="AlphaFoldDB" id="A0A6L7GUK1"/>
<gene>
    <name evidence="1" type="ORF">GIY30_20175</name>
</gene>
<dbReference type="InterPro" id="IPR054058">
    <property type="entry name" value="HTH_67"/>
</dbReference>